<evidence type="ECO:0000256" key="13">
    <source>
        <dbReference type="PIRSR" id="PIRSR005096-1"/>
    </source>
</evidence>
<comment type="catalytic activity">
    <reaction evidence="1 12">
        <text>alpha-D-glucose = beta-D-glucose</text>
        <dbReference type="Rhea" id="RHEA:10264"/>
        <dbReference type="ChEBI" id="CHEBI:15903"/>
        <dbReference type="ChEBI" id="CHEBI:17925"/>
        <dbReference type="EC" id="5.1.3.3"/>
    </reaction>
</comment>
<dbReference type="AlphaFoldDB" id="F7VAQ8"/>
<evidence type="ECO:0000256" key="5">
    <source>
        <dbReference type="ARBA" id="ARBA00011245"/>
    </source>
</evidence>
<evidence type="ECO:0000256" key="1">
    <source>
        <dbReference type="ARBA" id="ARBA00001614"/>
    </source>
</evidence>
<evidence type="ECO:0000256" key="9">
    <source>
        <dbReference type="ARBA" id="ARBA00022553"/>
    </source>
</evidence>
<comment type="pathway">
    <text evidence="3 12">Carbohydrate metabolism; hexose metabolism.</text>
</comment>
<feature type="active site" description="Proton donor" evidence="13">
    <location>
        <position position="237"/>
    </location>
</feature>
<dbReference type="NCBIfam" id="NF008277">
    <property type="entry name" value="PRK11055.1"/>
    <property type="match status" value="1"/>
</dbReference>
<dbReference type="GO" id="GO:0033499">
    <property type="term" value="P:galactose catabolic process via UDP-galactose, Leloir pathway"/>
    <property type="evidence" value="ECO:0007669"/>
    <property type="project" value="TreeGrafter"/>
</dbReference>
<evidence type="ECO:0000256" key="14">
    <source>
        <dbReference type="PIRSR" id="PIRSR005096-2"/>
    </source>
</evidence>
<dbReference type="PIRSF" id="PIRSF005096">
    <property type="entry name" value="GALM"/>
    <property type="match status" value="1"/>
</dbReference>
<organism evidence="16 17">
    <name type="scientific">Acetobacter tropicalis NBRC 101654</name>
    <dbReference type="NCBI Taxonomy" id="749388"/>
    <lineage>
        <taxon>Bacteria</taxon>
        <taxon>Pseudomonadati</taxon>
        <taxon>Pseudomonadota</taxon>
        <taxon>Alphaproteobacteria</taxon>
        <taxon>Acetobacterales</taxon>
        <taxon>Acetobacteraceae</taxon>
        <taxon>Acetobacter</taxon>
    </lineage>
</organism>
<feature type="binding site" evidence="15">
    <location>
        <begin position="136"/>
        <end position="137"/>
    </location>
    <ligand>
        <name>beta-D-galactose</name>
        <dbReference type="ChEBI" id="CHEBI:27667"/>
    </ligand>
</feature>
<dbReference type="GO" id="GO:0005737">
    <property type="term" value="C:cytoplasm"/>
    <property type="evidence" value="ECO:0007669"/>
    <property type="project" value="UniProtKB-SubCell"/>
</dbReference>
<dbReference type="GO" id="GO:0004034">
    <property type="term" value="F:aldose 1-epimerase activity"/>
    <property type="evidence" value="ECO:0007669"/>
    <property type="project" value="UniProtKB-EC"/>
</dbReference>
<evidence type="ECO:0000313" key="17">
    <source>
        <dbReference type="Proteomes" id="UP000004319"/>
    </source>
</evidence>
<evidence type="ECO:0000256" key="2">
    <source>
        <dbReference type="ARBA" id="ARBA00004496"/>
    </source>
</evidence>
<evidence type="ECO:0000256" key="4">
    <source>
        <dbReference type="ARBA" id="ARBA00006206"/>
    </source>
</evidence>
<comment type="subunit">
    <text evidence="5">Monomer.</text>
</comment>
<protein>
    <recommendedName>
        <fullName evidence="7 12">Aldose 1-epimerase</fullName>
        <ecNumber evidence="6 12">5.1.3.3</ecNumber>
    </recommendedName>
</protein>
<evidence type="ECO:0000256" key="15">
    <source>
        <dbReference type="PIRSR" id="PIRSR005096-3"/>
    </source>
</evidence>
<dbReference type="EMBL" id="BABS01000008">
    <property type="protein sequence ID" value="GAA07453.1"/>
    <property type="molecule type" value="Genomic_DNA"/>
</dbReference>
<dbReference type="SUPFAM" id="SSF74650">
    <property type="entry name" value="Galactose mutarotase-like"/>
    <property type="match status" value="1"/>
</dbReference>
<dbReference type="Gene3D" id="2.70.98.10">
    <property type="match status" value="1"/>
</dbReference>
<gene>
    <name evidence="16" type="ORF">ATPR_0457</name>
</gene>
<dbReference type="FunFam" id="2.70.98.10:FF:000003">
    <property type="entry name" value="Aldose 1-epimerase"/>
    <property type="match status" value="1"/>
</dbReference>
<dbReference type="GO" id="GO:0006006">
    <property type="term" value="P:glucose metabolic process"/>
    <property type="evidence" value="ECO:0007669"/>
    <property type="project" value="TreeGrafter"/>
</dbReference>
<feature type="binding site" evidence="15">
    <location>
        <begin position="237"/>
        <end position="239"/>
    </location>
    <ligand>
        <name>beta-D-galactose</name>
        <dbReference type="ChEBI" id="CHEBI:27667"/>
    </ligand>
</feature>
<dbReference type="EC" id="5.1.3.3" evidence="6 12"/>
<feature type="active site" description="Proton acceptor" evidence="13">
    <location>
        <position position="375"/>
    </location>
</feature>
<evidence type="ECO:0000256" key="8">
    <source>
        <dbReference type="ARBA" id="ARBA00022490"/>
    </source>
</evidence>
<keyword evidence="11 12" id="KW-0119">Carbohydrate metabolism</keyword>
<dbReference type="InterPro" id="IPR015443">
    <property type="entry name" value="Aldose_1-epimerase"/>
</dbReference>
<dbReference type="InterPro" id="IPR008183">
    <property type="entry name" value="Aldose_1/G6P_1-epimerase"/>
</dbReference>
<dbReference type="GO" id="GO:0030246">
    <property type="term" value="F:carbohydrate binding"/>
    <property type="evidence" value="ECO:0007669"/>
    <property type="project" value="InterPro"/>
</dbReference>
<evidence type="ECO:0000256" key="6">
    <source>
        <dbReference type="ARBA" id="ARBA00013185"/>
    </source>
</evidence>
<evidence type="ECO:0000256" key="11">
    <source>
        <dbReference type="ARBA" id="ARBA00023277"/>
    </source>
</evidence>
<evidence type="ECO:0000256" key="7">
    <source>
        <dbReference type="ARBA" id="ARBA00014165"/>
    </source>
</evidence>
<dbReference type="InterPro" id="IPR014718">
    <property type="entry name" value="GH-type_carb-bd"/>
</dbReference>
<reference evidence="16 17" key="1">
    <citation type="journal article" date="2011" name="Biochem. Biophys. Res. Commun.">
        <title>Increased number of Arginine-based salt bridges contributes to the thermotolerance of thermotolerant acetic acid bacteria, Acetobacter tropicalis SKU1100.</title>
        <authorList>
            <person name="Matsutani M."/>
            <person name="Hirakawa H."/>
            <person name="Nishikura M."/>
            <person name="Soemphol W."/>
            <person name="Ali I.A.I."/>
            <person name="Yakushi T."/>
            <person name="Matsushita K."/>
        </authorList>
    </citation>
    <scope>NUCLEOTIDE SEQUENCE [LARGE SCALE GENOMIC DNA]</scope>
    <source>
        <strain evidence="16 17">NBRC 101654</strain>
    </source>
</reference>
<evidence type="ECO:0000313" key="16">
    <source>
        <dbReference type="EMBL" id="GAA07453.1"/>
    </source>
</evidence>
<evidence type="ECO:0000256" key="3">
    <source>
        <dbReference type="ARBA" id="ARBA00005028"/>
    </source>
</evidence>
<comment type="subcellular location">
    <subcellularLocation>
        <location evidence="2">Cytoplasm</location>
    </subcellularLocation>
</comment>
<dbReference type="InterPro" id="IPR018052">
    <property type="entry name" value="Ald1_epimerase_CS"/>
</dbReference>
<feature type="binding site" evidence="14">
    <location>
        <position position="309"/>
    </location>
    <ligand>
        <name>beta-D-galactose</name>
        <dbReference type="ChEBI" id="CHEBI:27667"/>
    </ligand>
</feature>
<keyword evidence="9" id="KW-0597">Phosphoprotein</keyword>
<dbReference type="Proteomes" id="UP000004319">
    <property type="component" value="Unassembled WGS sequence"/>
</dbReference>
<sequence>MTFFMMRSFAAAPICRDYTHTRKTRSLFARTMMGLGALATCMMTSSPHSHAASAFKHNAFGTLSSGQKVQRYTLRNAHGMSVQFLSYGGIITAITVPDRNGHPANVVLGFPTLEGYETDSAHANIYFGALIGRYANRLANGTFPLDGQTIHTTVNNPPNTLHGGLNGFDKKIWHVRQLSGLPHAVGAELTLTSPDGEEGFPGTLHTTVDYILDDSNRLSIRYRATTDRPTVVNLTNHSYFNLAGEGAGSIENHTLQINADSFTPVDHAAIPTGQIASVSNTPLDFRTPHRIGDHLRSNHPQMLIGRGYDHNWIVNGYDGKTQRLAATVTDPVSGRTLSVFTTQPGIQVYTSNSLDGTYAGPSGHAYRQTDAIALETQHYPDSPNHPAFPTTTLRPGEQFDHTTSFQFGVAGTSTTP</sequence>
<dbReference type="InterPro" id="IPR011013">
    <property type="entry name" value="Gal_mutarotase_sf_dom"/>
</dbReference>
<comment type="similarity">
    <text evidence="4 12">Belongs to the aldose epimerase family.</text>
</comment>
<dbReference type="CDD" id="cd09019">
    <property type="entry name" value="galactose_mutarotase_like"/>
    <property type="match status" value="1"/>
</dbReference>
<comment type="caution">
    <text evidence="16">The sequence shown here is derived from an EMBL/GenBank/DDBJ whole genome shotgun (WGS) entry which is preliminary data.</text>
</comment>
<proteinExistence type="inferred from homology"/>
<dbReference type="UniPathway" id="UPA00242"/>
<evidence type="ECO:0000256" key="12">
    <source>
        <dbReference type="PIRNR" id="PIRNR005096"/>
    </source>
</evidence>
<evidence type="ECO:0000256" key="10">
    <source>
        <dbReference type="ARBA" id="ARBA00023235"/>
    </source>
</evidence>
<dbReference type="InterPro" id="IPR047215">
    <property type="entry name" value="Galactose_mutarotase-like"/>
</dbReference>
<dbReference type="Pfam" id="PF01263">
    <property type="entry name" value="Aldose_epim"/>
    <property type="match status" value="1"/>
</dbReference>
<name>F7VAQ8_9PROT</name>
<keyword evidence="8" id="KW-0963">Cytoplasm</keyword>
<dbReference type="PANTHER" id="PTHR10091">
    <property type="entry name" value="ALDOSE-1-EPIMERASE"/>
    <property type="match status" value="1"/>
</dbReference>
<dbReference type="PROSITE" id="PS00545">
    <property type="entry name" value="ALDOSE_1_EPIMERASE"/>
    <property type="match status" value="1"/>
</dbReference>
<dbReference type="PANTHER" id="PTHR10091:SF0">
    <property type="entry name" value="GALACTOSE MUTAROTASE"/>
    <property type="match status" value="1"/>
</dbReference>
<accession>F7VAQ8</accession>
<keyword evidence="10 12" id="KW-0413">Isomerase</keyword>